<protein>
    <submittedName>
        <fullName evidence="1">Uncharacterized protein</fullName>
    </submittedName>
</protein>
<name>A0A1X0BZU7_MYCCF</name>
<evidence type="ECO:0000313" key="2">
    <source>
        <dbReference type="Proteomes" id="UP000466431"/>
    </source>
</evidence>
<reference evidence="1 2" key="1">
    <citation type="journal article" date="2019" name="Emerg. Microbes Infect.">
        <title>Comprehensive subspecies identification of 175 nontuberculous mycobacteria species based on 7547 genomic profiles.</title>
        <authorList>
            <person name="Matsumoto Y."/>
            <person name="Kinjo T."/>
            <person name="Motooka D."/>
            <person name="Nabeya D."/>
            <person name="Jung N."/>
            <person name="Uechi K."/>
            <person name="Horii T."/>
            <person name="Iida T."/>
            <person name="Fujita J."/>
            <person name="Nakamura S."/>
        </authorList>
    </citation>
    <scope>NUCLEOTIDE SEQUENCE [LARGE SCALE GENOMIC DNA]</scope>
    <source>
        <strain evidence="1 2">JCM 18439</strain>
    </source>
</reference>
<proteinExistence type="predicted"/>
<dbReference type="Proteomes" id="UP000466431">
    <property type="component" value="Chromosome"/>
</dbReference>
<evidence type="ECO:0000313" key="1">
    <source>
        <dbReference type="EMBL" id="BBY42186.1"/>
    </source>
</evidence>
<accession>A0A1X0BZU7</accession>
<dbReference type="OrthoDB" id="9885445at2"/>
<dbReference type="STRING" id="1249101.BST21_05455"/>
<dbReference type="KEGG" id="mcee:MCEL_04810"/>
<gene>
    <name evidence="1" type="ORF">MCEL_04810</name>
</gene>
<dbReference type="AlphaFoldDB" id="A0A1X0BZU7"/>
<sequence length="93" mass="10149">MTTNFHDPAAVEFPDDVIVLAPHDLEGRLFAAPNNTLGIGIQFRDEILGHFLVALAPSQIEGLHRFLGELMALPPDQLAALRDRAHAINGDDQ</sequence>
<keyword evidence="2" id="KW-1185">Reference proteome</keyword>
<dbReference type="RefSeq" id="WP_083000648.1">
    <property type="nucleotide sequence ID" value="NZ_AP022591.1"/>
</dbReference>
<organism evidence="1 2">
    <name type="scientific">Mycolicibacterium celeriflavum</name>
    <name type="common">Mycobacterium celeriflavum</name>
    <dbReference type="NCBI Taxonomy" id="1249101"/>
    <lineage>
        <taxon>Bacteria</taxon>
        <taxon>Bacillati</taxon>
        <taxon>Actinomycetota</taxon>
        <taxon>Actinomycetes</taxon>
        <taxon>Mycobacteriales</taxon>
        <taxon>Mycobacteriaceae</taxon>
        <taxon>Mycolicibacterium</taxon>
    </lineage>
</organism>
<dbReference type="EMBL" id="AP022591">
    <property type="protein sequence ID" value="BBY42186.1"/>
    <property type="molecule type" value="Genomic_DNA"/>
</dbReference>